<evidence type="ECO:0000256" key="6">
    <source>
        <dbReference type="SAM" id="Phobius"/>
    </source>
</evidence>
<dbReference type="SUPFAM" id="SSF103473">
    <property type="entry name" value="MFS general substrate transporter"/>
    <property type="match status" value="1"/>
</dbReference>
<evidence type="ECO:0000256" key="2">
    <source>
        <dbReference type="ARBA" id="ARBA00022448"/>
    </source>
</evidence>
<reference evidence="7" key="1">
    <citation type="submission" date="2023-01" db="EMBL/GenBank/DDBJ databases">
        <title>Genome assembly of the deep-sea coral Lophelia pertusa.</title>
        <authorList>
            <person name="Herrera S."/>
            <person name="Cordes E."/>
        </authorList>
    </citation>
    <scope>NUCLEOTIDE SEQUENCE</scope>
    <source>
        <strain evidence="7">USNM1676648</strain>
        <tissue evidence="7">Polyp</tissue>
    </source>
</reference>
<evidence type="ECO:0008006" key="9">
    <source>
        <dbReference type="Google" id="ProtNLM"/>
    </source>
</evidence>
<dbReference type="Proteomes" id="UP001163046">
    <property type="component" value="Unassembled WGS sequence"/>
</dbReference>
<dbReference type="GO" id="GO:0016020">
    <property type="term" value="C:membrane"/>
    <property type="evidence" value="ECO:0007669"/>
    <property type="project" value="UniProtKB-SubCell"/>
</dbReference>
<keyword evidence="5 6" id="KW-0472">Membrane</keyword>
<comment type="caution">
    <text evidence="7">The sequence shown here is derived from an EMBL/GenBank/DDBJ whole genome shotgun (WGS) entry which is preliminary data.</text>
</comment>
<comment type="subcellular location">
    <subcellularLocation>
        <location evidence="1">Membrane</location>
        <topology evidence="1">Multi-pass membrane protein</topology>
    </subcellularLocation>
</comment>
<dbReference type="PANTHER" id="PTHR23506:SF26">
    <property type="entry name" value="MFS-TYPE TRANSPORTER SLC18B1"/>
    <property type="match status" value="1"/>
</dbReference>
<dbReference type="PANTHER" id="PTHR23506">
    <property type="entry name" value="GH10249P"/>
    <property type="match status" value="1"/>
</dbReference>
<evidence type="ECO:0000313" key="7">
    <source>
        <dbReference type="EMBL" id="KAJ7370108.1"/>
    </source>
</evidence>
<feature type="transmembrane region" description="Helical" evidence="6">
    <location>
        <begin position="74"/>
        <end position="98"/>
    </location>
</feature>
<dbReference type="AlphaFoldDB" id="A0A9X0CQ51"/>
<dbReference type="InterPro" id="IPR036259">
    <property type="entry name" value="MFS_trans_sf"/>
</dbReference>
<protein>
    <recommendedName>
        <fullName evidence="9">MFS transporter</fullName>
    </recommendedName>
</protein>
<dbReference type="Pfam" id="PF00083">
    <property type="entry name" value="Sugar_tr"/>
    <property type="match status" value="1"/>
</dbReference>
<keyword evidence="3 6" id="KW-0812">Transmembrane</keyword>
<dbReference type="OrthoDB" id="446368at2759"/>
<dbReference type="GO" id="GO:0022857">
    <property type="term" value="F:transmembrane transporter activity"/>
    <property type="evidence" value="ECO:0007669"/>
    <property type="project" value="InterPro"/>
</dbReference>
<dbReference type="Gene3D" id="1.20.1250.20">
    <property type="entry name" value="MFS general substrate transporter like domains"/>
    <property type="match status" value="1"/>
</dbReference>
<feature type="transmembrane region" description="Helical" evidence="6">
    <location>
        <begin position="6"/>
        <end position="28"/>
    </location>
</feature>
<dbReference type="InterPro" id="IPR050930">
    <property type="entry name" value="MFS_Vesicular_Transporter"/>
</dbReference>
<evidence type="ECO:0000313" key="8">
    <source>
        <dbReference type="Proteomes" id="UP001163046"/>
    </source>
</evidence>
<evidence type="ECO:0000256" key="3">
    <source>
        <dbReference type="ARBA" id="ARBA00022692"/>
    </source>
</evidence>
<proteinExistence type="predicted"/>
<evidence type="ECO:0000256" key="4">
    <source>
        <dbReference type="ARBA" id="ARBA00022989"/>
    </source>
</evidence>
<name>A0A9X0CQ51_9CNID</name>
<feature type="non-terminal residue" evidence="7">
    <location>
        <position position="1"/>
    </location>
</feature>
<keyword evidence="4 6" id="KW-1133">Transmembrane helix</keyword>
<dbReference type="InterPro" id="IPR005828">
    <property type="entry name" value="MFS_sugar_transport-like"/>
</dbReference>
<keyword evidence="8" id="KW-1185">Reference proteome</keyword>
<organism evidence="7 8">
    <name type="scientific">Desmophyllum pertusum</name>
    <dbReference type="NCBI Taxonomy" id="174260"/>
    <lineage>
        <taxon>Eukaryota</taxon>
        <taxon>Metazoa</taxon>
        <taxon>Cnidaria</taxon>
        <taxon>Anthozoa</taxon>
        <taxon>Hexacorallia</taxon>
        <taxon>Scleractinia</taxon>
        <taxon>Caryophylliina</taxon>
        <taxon>Caryophylliidae</taxon>
        <taxon>Desmophyllum</taxon>
    </lineage>
</organism>
<feature type="transmembrane region" description="Helical" evidence="6">
    <location>
        <begin position="49"/>
        <end position="68"/>
    </location>
</feature>
<evidence type="ECO:0000256" key="5">
    <source>
        <dbReference type="ARBA" id="ARBA00023136"/>
    </source>
</evidence>
<gene>
    <name evidence="7" type="ORF">OS493_034037</name>
</gene>
<dbReference type="EMBL" id="MU826872">
    <property type="protein sequence ID" value="KAJ7370108.1"/>
    <property type="molecule type" value="Genomic_DNA"/>
</dbReference>
<evidence type="ECO:0000256" key="1">
    <source>
        <dbReference type="ARBA" id="ARBA00004141"/>
    </source>
</evidence>
<sequence>KLWLVYVAMLVTGFVAGVPFVPIMPALLKTARANGMPDNTSTNAVLSSIFGSMYYLGAFIGPTIAGIFEEHFGFEWAMSIASFICFCQALLIFVFTLCENVSQRSNSSPAECEPLFVNS</sequence>
<keyword evidence="2" id="KW-0813">Transport</keyword>
<accession>A0A9X0CQ51</accession>